<evidence type="ECO:0000313" key="4">
    <source>
        <dbReference type="Proteomes" id="UP001596337"/>
    </source>
</evidence>
<name>A0ABW2BT87_9PSEU</name>
<evidence type="ECO:0000313" key="3">
    <source>
        <dbReference type="EMBL" id="MFC6866236.1"/>
    </source>
</evidence>
<proteinExistence type="predicted"/>
<dbReference type="Pfam" id="PF02470">
    <property type="entry name" value="MlaD"/>
    <property type="match status" value="1"/>
</dbReference>
<evidence type="ECO:0000259" key="2">
    <source>
        <dbReference type="Pfam" id="PF02470"/>
    </source>
</evidence>
<evidence type="ECO:0000256" key="1">
    <source>
        <dbReference type="SAM" id="MobiDB-lite"/>
    </source>
</evidence>
<dbReference type="EMBL" id="JBHSXX010000001">
    <property type="protein sequence ID" value="MFC6866236.1"/>
    <property type="molecule type" value="Genomic_DNA"/>
</dbReference>
<gene>
    <name evidence="3" type="ORF">ACFQGD_03675</name>
</gene>
<dbReference type="PANTHER" id="PTHR33371:SF4">
    <property type="entry name" value="INTERMEMBRANE PHOSPHOLIPID TRANSPORT SYSTEM BINDING PROTEIN MLAD"/>
    <property type="match status" value="1"/>
</dbReference>
<dbReference type="InterPro" id="IPR052336">
    <property type="entry name" value="MlaD_Phospholipid_Transporter"/>
</dbReference>
<reference evidence="4" key="1">
    <citation type="journal article" date="2019" name="Int. J. Syst. Evol. Microbiol.">
        <title>The Global Catalogue of Microorganisms (GCM) 10K type strain sequencing project: providing services to taxonomists for standard genome sequencing and annotation.</title>
        <authorList>
            <consortium name="The Broad Institute Genomics Platform"/>
            <consortium name="The Broad Institute Genome Sequencing Center for Infectious Disease"/>
            <person name="Wu L."/>
            <person name="Ma J."/>
        </authorList>
    </citation>
    <scope>NUCLEOTIDE SEQUENCE [LARGE SCALE GENOMIC DNA]</scope>
    <source>
        <strain evidence="4">KCTC 32255</strain>
    </source>
</reference>
<dbReference type="PANTHER" id="PTHR33371">
    <property type="entry name" value="INTERMEMBRANE PHOSPHOLIPID TRANSPORT SYSTEM BINDING PROTEIN MLAD-RELATED"/>
    <property type="match status" value="1"/>
</dbReference>
<feature type="domain" description="Mce/MlaD" evidence="2">
    <location>
        <begin position="28"/>
        <end position="104"/>
    </location>
</feature>
<dbReference type="InterPro" id="IPR003399">
    <property type="entry name" value="Mce/MlaD"/>
</dbReference>
<comment type="caution">
    <text evidence="3">The sequence shown here is derived from an EMBL/GenBank/DDBJ whole genome shotgun (WGS) entry which is preliminary data.</text>
</comment>
<protein>
    <submittedName>
        <fullName evidence="3">MlaD family protein</fullName>
    </submittedName>
</protein>
<sequence length="407" mass="42923">MARLRWASVAVVMVLVAAGGVVAFGGQSYQLNVLMPTADGAYAGGQVLVHGQQAGRITEVGIQDDKALVTVDIDEEYAPLHAGTSARISWESLLGHRVLELLPGPGENPALPSGKMIESTQERVELDDVLTMLDGPTRKRAQALVKQLNLTLRDSEKDVRATVKSAGPAVRALGEVMRAVGEDGPAIRGLMKRLSAMVGELAKHDTAVADTVRDLGQLTSTTAAKQERLKAALSELPGTVREVTETLNQVPGAVDATIPLLRDLRPATEQLPRVASDLRPVLAELRPTLADLGPTLGSARSLLRQTPELLDATHATLPGVDKAVTTLQPAVAFLRPYTPEFTGWLTNWTSVFGSQNSSGNIARILITGAGTSLNKGVLPPGMTQDPEPAPGSIAGQPWADANGDGIR</sequence>
<dbReference type="RefSeq" id="WP_345407442.1">
    <property type="nucleotide sequence ID" value="NZ_BAABLA010000123.1"/>
</dbReference>
<feature type="region of interest" description="Disordered" evidence="1">
    <location>
        <begin position="379"/>
        <end position="407"/>
    </location>
</feature>
<organism evidence="3 4">
    <name type="scientific">Haloechinothrix salitolerans</name>
    <dbReference type="NCBI Taxonomy" id="926830"/>
    <lineage>
        <taxon>Bacteria</taxon>
        <taxon>Bacillati</taxon>
        <taxon>Actinomycetota</taxon>
        <taxon>Actinomycetes</taxon>
        <taxon>Pseudonocardiales</taxon>
        <taxon>Pseudonocardiaceae</taxon>
        <taxon>Haloechinothrix</taxon>
    </lineage>
</organism>
<dbReference type="Proteomes" id="UP001596337">
    <property type="component" value="Unassembled WGS sequence"/>
</dbReference>
<keyword evidence="4" id="KW-1185">Reference proteome</keyword>
<accession>A0ABW2BT87</accession>